<dbReference type="EMBL" id="CAJDYZ010010038">
    <property type="protein sequence ID" value="CAD1477508.1"/>
    <property type="molecule type" value="Genomic_DNA"/>
</dbReference>
<keyword evidence="2" id="KW-1185">Reference proteome</keyword>
<sequence>MKLQENSSYESYRFGMFLPIHKDELLICYPCYEIERKFRAKESRWLLMDETNVDTEIKDKINEKLK</sequence>
<comment type="caution">
    <text evidence="1">The sequence shown here is derived from an EMBL/GenBank/DDBJ whole genome shotgun (WGS) entry which is preliminary data.</text>
</comment>
<evidence type="ECO:0000313" key="2">
    <source>
        <dbReference type="Proteomes" id="UP000752696"/>
    </source>
</evidence>
<proteinExistence type="predicted"/>
<reference evidence="1" key="1">
    <citation type="submission" date="2020-07" db="EMBL/GenBank/DDBJ databases">
        <authorList>
            <person name="Nazaruddin N."/>
        </authorList>
    </citation>
    <scope>NUCLEOTIDE SEQUENCE</scope>
</reference>
<name>A0A6V7HAZ4_9HYME</name>
<protein>
    <submittedName>
        <fullName evidence="1">Uncharacterized protein</fullName>
    </submittedName>
</protein>
<accession>A0A6V7HAZ4</accession>
<organism evidence="1 2">
    <name type="scientific">Heterotrigona itama</name>
    <dbReference type="NCBI Taxonomy" id="395501"/>
    <lineage>
        <taxon>Eukaryota</taxon>
        <taxon>Metazoa</taxon>
        <taxon>Ecdysozoa</taxon>
        <taxon>Arthropoda</taxon>
        <taxon>Hexapoda</taxon>
        <taxon>Insecta</taxon>
        <taxon>Pterygota</taxon>
        <taxon>Neoptera</taxon>
        <taxon>Endopterygota</taxon>
        <taxon>Hymenoptera</taxon>
        <taxon>Apocrita</taxon>
        <taxon>Aculeata</taxon>
        <taxon>Apoidea</taxon>
        <taxon>Anthophila</taxon>
        <taxon>Apidae</taxon>
        <taxon>Heterotrigona</taxon>
    </lineage>
</organism>
<dbReference type="AlphaFoldDB" id="A0A6V7HAZ4"/>
<dbReference type="Proteomes" id="UP000752696">
    <property type="component" value="Unassembled WGS sequence"/>
</dbReference>
<evidence type="ECO:0000313" key="1">
    <source>
        <dbReference type="EMBL" id="CAD1477508.1"/>
    </source>
</evidence>
<gene>
    <name evidence="1" type="ORF">MHI_LOCUS729173</name>
</gene>